<organism evidence="9 10">
    <name type="scientific">Artemisia annua</name>
    <name type="common">Sweet wormwood</name>
    <dbReference type="NCBI Taxonomy" id="35608"/>
    <lineage>
        <taxon>Eukaryota</taxon>
        <taxon>Viridiplantae</taxon>
        <taxon>Streptophyta</taxon>
        <taxon>Embryophyta</taxon>
        <taxon>Tracheophyta</taxon>
        <taxon>Spermatophyta</taxon>
        <taxon>Magnoliopsida</taxon>
        <taxon>eudicotyledons</taxon>
        <taxon>Gunneridae</taxon>
        <taxon>Pentapetalae</taxon>
        <taxon>asterids</taxon>
        <taxon>campanulids</taxon>
        <taxon>Asterales</taxon>
        <taxon>Asteraceae</taxon>
        <taxon>Asteroideae</taxon>
        <taxon>Anthemideae</taxon>
        <taxon>Artemisiinae</taxon>
        <taxon>Artemisia</taxon>
    </lineage>
</organism>
<comment type="similarity">
    <text evidence="2">Belongs to the cytochrome P450 family.</text>
</comment>
<dbReference type="GO" id="GO:0016020">
    <property type="term" value="C:membrane"/>
    <property type="evidence" value="ECO:0007669"/>
    <property type="project" value="UniProtKB-SubCell"/>
</dbReference>
<name>A0A2U1NDP9_ARTAN</name>
<reference evidence="9 10" key="1">
    <citation type="journal article" date="2018" name="Mol. Plant">
        <title>The genome of Artemisia annua provides insight into the evolution of Asteraceae family and artemisinin biosynthesis.</title>
        <authorList>
            <person name="Shen Q."/>
            <person name="Zhang L."/>
            <person name="Liao Z."/>
            <person name="Wang S."/>
            <person name="Yan T."/>
            <person name="Shi P."/>
            <person name="Liu M."/>
            <person name="Fu X."/>
            <person name="Pan Q."/>
            <person name="Wang Y."/>
            <person name="Lv Z."/>
            <person name="Lu X."/>
            <person name="Zhang F."/>
            <person name="Jiang W."/>
            <person name="Ma Y."/>
            <person name="Chen M."/>
            <person name="Hao X."/>
            <person name="Li L."/>
            <person name="Tang Y."/>
            <person name="Lv G."/>
            <person name="Zhou Y."/>
            <person name="Sun X."/>
            <person name="Brodelius P.E."/>
            <person name="Rose J.K.C."/>
            <person name="Tang K."/>
        </authorList>
    </citation>
    <scope>NUCLEOTIDE SEQUENCE [LARGE SCALE GENOMIC DNA]</scope>
    <source>
        <strain evidence="10">cv. Huhao1</strain>
        <tissue evidence="9">Leaf</tissue>
    </source>
</reference>
<keyword evidence="5" id="KW-0560">Oxidoreductase</keyword>
<protein>
    <submittedName>
        <fullName evidence="9">Cytochrome P450 mono-oxygenase</fullName>
    </submittedName>
</protein>
<keyword evidence="3" id="KW-0349">Heme</keyword>
<dbReference type="GO" id="GO:0046872">
    <property type="term" value="F:metal ion binding"/>
    <property type="evidence" value="ECO:0007669"/>
    <property type="project" value="UniProtKB-KW"/>
</dbReference>
<dbReference type="EMBL" id="PKPP01003051">
    <property type="protein sequence ID" value="PWA71616.1"/>
    <property type="molecule type" value="Genomic_DNA"/>
</dbReference>
<accession>A0A2U1NDP9</accession>
<evidence type="ECO:0000256" key="1">
    <source>
        <dbReference type="ARBA" id="ARBA00004370"/>
    </source>
</evidence>
<keyword evidence="7" id="KW-0503">Monooxygenase</keyword>
<gene>
    <name evidence="9" type="ORF">CTI12_AA275480</name>
</gene>
<dbReference type="InterPro" id="IPR050665">
    <property type="entry name" value="Cytochrome_P450_Monooxygen"/>
</dbReference>
<sequence>MRFGECLVELERRGKDRRTLVLRSFVGRRKSNKGLSEKRVVLGYSICGVTEVVRLGWFRWIGLDSDLGFKGVEVYPNTDDERFTQKGCIGYGVLMVAYKLQLQQQMTKTVLQVNEESSLPTDLDFGRTVSQLMHALWCDFWCLRNVLVKAGPPLISLAQNTYWNIACHNSGNILDYSVQISCKKRKSELQFMALVKEMVTVTCLIMGRRIWLKSWCQNQAYWRIVQSSYLDVVRKPVSGYELKDVGRAGIFAPGGENGVEKASAATRTLSDSTGIWIYQLNIVFLYIMAVSEHNPLTKLLARGVADAEADQWVKHRKIINPAFHVEKLKVFMILYLTLNTIKREPNHNGLYQMDSILDYWCS</sequence>
<dbReference type="GO" id="GO:0004497">
    <property type="term" value="F:monooxygenase activity"/>
    <property type="evidence" value="ECO:0007669"/>
    <property type="project" value="UniProtKB-KW"/>
</dbReference>
<keyword evidence="8" id="KW-0472">Membrane</keyword>
<proteinExistence type="inferred from homology"/>
<dbReference type="OrthoDB" id="1470350at2759"/>
<dbReference type="Proteomes" id="UP000245207">
    <property type="component" value="Unassembled WGS sequence"/>
</dbReference>
<keyword evidence="10" id="KW-1185">Reference proteome</keyword>
<evidence type="ECO:0000313" key="10">
    <source>
        <dbReference type="Proteomes" id="UP000245207"/>
    </source>
</evidence>
<comment type="caution">
    <text evidence="9">The sequence shown here is derived from an EMBL/GenBank/DDBJ whole genome shotgun (WGS) entry which is preliminary data.</text>
</comment>
<evidence type="ECO:0000256" key="2">
    <source>
        <dbReference type="ARBA" id="ARBA00010617"/>
    </source>
</evidence>
<dbReference type="PANTHER" id="PTHR24282:SF212">
    <property type="entry name" value="CYTOCHROME P450 PROTEIN-RELATED"/>
    <property type="match status" value="1"/>
</dbReference>
<evidence type="ECO:0000256" key="8">
    <source>
        <dbReference type="ARBA" id="ARBA00023136"/>
    </source>
</evidence>
<comment type="subcellular location">
    <subcellularLocation>
        <location evidence="1">Membrane</location>
    </subcellularLocation>
</comment>
<dbReference type="STRING" id="35608.A0A2U1NDP9"/>
<evidence type="ECO:0000256" key="4">
    <source>
        <dbReference type="ARBA" id="ARBA00022723"/>
    </source>
</evidence>
<dbReference type="AlphaFoldDB" id="A0A2U1NDP9"/>
<evidence type="ECO:0000256" key="7">
    <source>
        <dbReference type="ARBA" id="ARBA00023033"/>
    </source>
</evidence>
<keyword evidence="6" id="KW-0408">Iron</keyword>
<evidence type="ECO:0000256" key="3">
    <source>
        <dbReference type="ARBA" id="ARBA00022617"/>
    </source>
</evidence>
<evidence type="ECO:0000256" key="5">
    <source>
        <dbReference type="ARBA" id="ARBA00023002"/>
    </source>
</evidence>
<evidence type="ECO:0000313" key="9">
    <source>
        <dbReference type="EMBL" id="PWA71616.1"/>
    </source>
</evidence>
<keyword evidence="4" id="KW-0479">Metal-binding</keyword>
<evidence type="ECO:0000256" key="6">
    <source>
        <dbReference type="ARBA" id="ARBA00023004"/>
    </source>
</evidence>
<dbReference type="PANTHER" id="PTHR24282">
    <property type="entry name" value="CYTOCHROME P450 FAMILY MEMBER"/>
    <property type="match status" value="1"/>
</dbReference>